<sequence length="636" mass="69885">MHSLIQPHVWVALKLPSGNTRVLQVTPNTTISLGKYGSFSSNLILQRPYHVTYELLDKRPDENFSRLRIVPTDELYADIFAEEAGITSSPTSRQDSLAAADESDKIITPTDGVEYSLVDEITGSVVARSNREIIDDNARQTLTYDEIEALKRDGTDAGKEIIAKLMLSHTGLDQKTSYSLAKYKILKTKKYIRRFSVLPLDVVTFAGWFLHEKEGQRILEMRDEMLGLLGCWGNVHCGGLDKFRGDGQLAEGRNEQAEIEDVKRPKEPEGTRYLVVDDTGGLLVAAMAERMGILYAPEEQEDELGTKLNGVASAATESKQSTGGAEGISTAAARTEVPTVSEAADATASALQESAQEPSTAAPSDANPRKPRHRHPRGSDFQIPYSLNNTITLVHPATQPNLAHLTYYGYDVTNPNHPPHPLVNHLLPLTWLQLVEPASDPVYTAEPPSVSDDVLASWKANRRGNYHRKRRRWARTRFVVDSARAGGFSGLVTASTMDPASVLRPLLPLLAGGAPVAVYSQSIEPLSQLADCFSIARRIAWNGEGRPAEAQGKSVRELEHWAGDEDFPVNPTLLLGVQIQTSRARQWQVLPGRTHPIMTARGAAEGYVLTGWKAVPAEGKIEARGKFRKRKIGEIL</sequence>
<keyword evidence="5" id="KW-0539">Nucleus</keyword>
<dbReference type="EMBL" id="JANBVO010000009">
    <property type="protein sequence ID" value="KAJ9149774.1"/>
    <property type="molecule type" value="Genomic_DNA"/>
</dbReference>
<dbReference type="GO" id="GO:0005634">
    <property type="term" value="C:nucleus"/>
    <property type="evidence" value="ECO:0007669"/>
    <property type="project" value="UniProtKB-SubCell"/>
</dbReference>
<comment type="subcellular location">
    <subcellularLocation>
        <location evidence="1">Nucleus</location>
    </subcellularLocation>
</comment>
<evidence type="ECO:0000256" key="7">
    <source>
        <dbReference type="SAM" id="MobiDB-lite"/>
    </source>
</evidence>
<protein>
    <recommendedName>
        <fullName evidence="3">tRNA (adenine(58)-N(1))-methyltransferase non-catalytic subunit TRM6</fullName>
    </recommendedName>
    <alternativeName>
        <fullName evidence="6">tRNA(m1A58)-methyltransferase subunit TRM6</fullName>
    </alternativeName>
</protein>
<comment type="similarity">
    <text evidence="2">Belongs to the TRM6/GCD10 family.</text>
</comment>
<evidence type="ECO:0000256" key="1">
    <source>
        <dbReference type="ARBA" id="ARBA00004123"/>
    </source>
</evidence>
<evidence type="ECO:0000256" key="2">
    <source>
        <dbReference type="ARBA" id="ARBA00008320"/>
    </source>
</evidence>
<dbReference type="GO" id="GO:0031515">
    <property type="term" value="C:tRNA (m1A) methyltransferase complex"/>
    <property type="evidence" value="ECO:0007669"/>
    <property type="project" value="InterPro"/>
</dbReference>
<keyword evidence="4" id="KW-0819">tRNA processing</keyword>
<dbReference type="PANTHER" id="PTHR12945">
    <property type="entry name" value="TRANSLATION INITIATION FACTOR EIF3-RELATED"/>
    <property type="match status" value="1"/>
</dbReference>
<keyword evidence="9" id="KW-1185">Reference proteome</keyword>
<evidence type="ECO:0000256" key="4">
    <source>
        <dbReference type="ARBA" id="ARBA00022694"/>
    </source>
</evidence>
<organism evidence="8 9">
    <name type="scientific">Pleurostoma richardsiae</name>
    <dbReference type="NCBI Taxonomy" id="41990"/>
    <lineage>
        <taxon>Eukaryota</taxon>
        <taxon>Fungi</taxon>
        <taxon>Dikarya</taxon>
        <taxon>Ascomycota</taxon>
        <taxon>Pezizomycotina</taxon>
        <taxon>Sordariomycetes</taxon>
        <taxon>Sordariomycetidae</taxon>
        <taxon>Calosphaeriales</taxon>
        <taxon>Pleurostomataceae</taxon>
        <taxon>Pleurostoma</taxon>
    </lineage>
</organism>
<dbReference type="AlphaFoldDB" id="A0AA38VKY9"/>
<reference evidence="8" key="1">
    <citation type="submission" date="2022-07" db="EMBL/GenBank/DDBJ databases">
        <title>Fungi with potential for degradation of polypropylene.</title>
        <authorList>
            <person name="Gostincar C."/>
        </authorList>
    </citation>
    <scope>NUCLEOTIDE SEQUENCE</scope>
    <source>
        <strain evidence="8">EXF-13308</strain>
    </source>
</reference>
<feature type="region of interest" description="Disordered" evidence="7">
    <location>
        <begin position="311"/>
        <end position="382"/>
    </location>
</feature>
<feature type="compositionally biased region" description="Polar residues" evidence="7">
    <location>
        <begin position="349"/>
        <end position="362"/>
    </location>
</feature>
<evidence type="ECO:0000256" key="3">
    <source>
        <dbReference type="ARBA" id="ARBA00021704"/>
    </source>
</evidence>
<dbReference type="Pfam" id="PF04189">
    <property type="entry name" value="Gcd10p"/>
    <property type="match status" value="1"/>
</dbReference>
<comment type="caution">
    <text evidence="8">The sequence shown here is derived from an EMBL/GenBank/DDBJ whole genome shotgun (WGS) entry which is preliminary data.</text>
</comment>
<evidence type="ECO:0000313" key="8">
    <source>
        <dbReference type="EMBL" id="KAJ9149774.1"/>
    </source>
</evidence>
<dbReference type="Proteomes" id="UP001174694">
    <property type="component" value="Unassembled WGS sequence"/>
</dbReference>
<evidence type="ECO:0000256" key="5">
    <source>
        <dbReference type="ARBA" id="ARBA00023242"/>
    </source>
</evidence>
<evidence type="ECO:0000256" key="6">
    <source>
        <dbReference type="ARBA" id="ARBA00032319"/>
    </source>
</evidence>
<name>A0AA38VKY9_9PEZI</name>
<dbReference type="PANTHER" id="PTHR12945:SF0">
    <property type="entry name" value="TRNA (ADENINE(58)-N(1))-METHYLTRANSFERASE NON-CATALYTIC SUBUNIT TRM6"/>
    <property type="match status" value="1"/>
</dbReference>
<dbReference type="InterPro" id="IPR017423">
    <property type="entry name" value="TRM6"/>
</dbReference>
<evidence type="ECO:0000313" key="9">
    <source>
        <dbReference type="Proteomes" id="UP001174694"/>
    </source>
</evidence>
<proteinExistence type="inferred from homology"/>
<gene>
    <name evidence="8" type="ORF">NKR23_g4123</name>
</gene>
<accession>A0AA38VKY9</accession>
<dbReference type="GO" id="GO:0030488">
    <property type="term" value="P:tRNA methylation"/>
    <property type="evidence" value="ECO:0007669"/>
    <property type="project" value="InterPro"/>
</dbReference>